<dbReference type="EMBL" id="JASHIF010000027">
    <property type="protein sequence ID" value="MDI9862279.1"/>
    <property type="molecule type" value="Genomic_DNA"/>
</dbReference>
<organism evidence="1 2">
    <name type="scientific">Flectobacillus roseus</name>
    <dbReference type="NCBI Taxonomy" id="502259"/>
    <lineage>
        <taxon>Bacteria</taxon>
        <taxon>Pseudomonadati</taxon>
        <taxon>Bacteroidota</taxon>
        <taxon>Cytophagia</taxon>
        <taxon>Cytophagales</taxon>
        <taxon>Flectobacillaceae</taxon>
        <taxon>Flectobacillus</taxon>
    </lineage>
</organism>
<accession>A0ABT6YFA3</accession>
<comment type="caution">
    <text evidence="1">The sequence shown here is derived from an EMBL/GenBank/DDBJ whole genome shotgun (WGS) entry which is preliminary data.</text>
</comment>
<evidence type="ECO:0000313" key="1">
    <source>
        <dbReference type="EMBL" id="MDI9862279.1"/>
    </source>
</evidence>
<keyword evidence="2" id="KW-1185">Reference proteome</keyword>
<proteinExistence type="predicted"/>
<protein>
    <recommendedName>
        <fullName evidence="3">DUF1963 domain-containing protein</fullName>
    </recommendedName>
</protein>
<gene>
    <name evidence="1" type="ORF">QM524_23855</name>
</gene>
<evidence type="ECO:0008006" key="3">
    <source>
        <dbReference type="Google" id="ProtNLM"/>
    </source>
</evidence>
<dbReference type="RefSeq" id="WP_283346547.1">
    <property type="nucleotide sequence ID" value="NZ_JASHIF010000027.1"/>
</dbReference>
<sequence length="282" mass="32658">MKKKVFLAGWDVRLNGDIQCNNYIATQITTEEVVKNLTCGLELIFENEKLVEAFDYEEGTQYPRLLLADEKGFSYPDYQPNNLFQIVETQEGLHQLGGEVPSEFKLPESNSSVPFQYFGFISNEDTNFNWLPFQVHLICPIYLNIEKVFLDYTSPYHPTIINKLEIESAETVYEENIGKDSEIVFEEVKYNFHESLKWSQYGHAGVPIWKQFPKIPVCPKSGKLMKLLCQLDGTLKVKRSKIAPSDDWDEQYFEELDFSEVGSLYIFFEPSSQIACYLIQNS</sequence>
<reference evidence="1 2" key="1">
    <citation type="submission" date="2023-05" db="EMBL/GenBank/DDBJ databases">
        <title>Novel species of genus Flectobacillus isolated from stream in China.</title>
        <authorList>
            <person name="Lu H."/>
        </authorList>
    </citation>
    <scope>NUCLEOTIDE SEQUENCE [LARGE SCALE GENOMIC DNA]</scope>
    <source>
        <strain evidence="1 2">KCTC 42575</strain>
    </source>
</reference>
<name>A0ABT6YFA3_9BACT</name>
<dbReference type="Proteomes" id="UP001236507">
    <property type="component" value="Unassembled WGS sequence"/>
</dbReference>
<evidence type="ECO:0000313" key="2">
    <source>
        <dbReference type="Proteomes" id="UP001236507"/>
    </source>
</evidence>